<dbReference type="EMBL" id="JBHSFI010000005">
    <property type="protein sequence ID" value="MFC4629663.1"/>
    <property type="molecule type" value="Genomic_DNA"/>
</dbReference>
<evidence type="ECO:0000313" key="2">
    <source>
        <dbReference type="Proteomes" id="UP001596011"/>
    </source>
</evidence>
<proteinExistence type="predicted"/>
<accession>A0ABV9HHB6</accession>
<organism evidence="1 2">
    <name type="scientific">Promicromonospora alba</name>
    <dbReference type="NCBI Taxonomy" id="1616110"/>
    <lineage>
        <taxon>Bacteria</taxon>
        <taxon>Bacillati</taxon>
        <taxon>Actinomycetota</taxon>
        <taxon>Actinomycetes</taxon>
        <taxon>Micrococcales</taxon>
        <taxon>Promicromonosporaceae</taxon>
        <taxon>Promicromonospora</taxon>
    </lineage>
</organism>
<sequence length="47" mass="4488">MGERLARGIRTRAGSAVAAVTALVVLATGASALVTTGAADGMLSAMA</sequence>
<comment type="caution">
    <text evidence="1">The sequence shown here is derived from an EMBL/GenBank/DDBJ whole genome shotgun (WGS) entry which is preliminary data.</text>
</comment>
<protein>
    <submittedName>
        <fullName evidence="1">Uncharacterized protein</fullName>
    </submittedName>
</protein>
<keyword evidence="2" id="KW-1185">Reference proteome</keyword>
<reference evidence="2" key="1">
    <citation type="journal article" date="2019" name="Int. J. Syst. Evol. Microbiol.">
        <title>The Global Catalogue of Microorganisms (GCM) 10K type strain sequencing project: providing services to taxonomists for standard genome sequencing and annotation.</title>
        <authorList>
            <consortium name="The Broad Institute Genomics Platform"/>
            <consortium name="The Broad Institute Genome Sequencing Center for Infectious Disease"/>
            <person name="Wu L."/>
            <person name="Ma J."/>
        </authorList>
    </citation>
    <scope>NUCLEOTIDE SEQUENCE [LARGE SCALE GENOMIC DNA]</scope>
    <source>
        <strain evidence="2">CCUG 42722</strain>
    </source>
</reference>
<dbReference type="RefSeq" id="WP_377136741.1">
    <property type="nucleotide sequence ID" value="NZ_JBHSFI010000005.1"/>
</dbReference>
<gene>
    <name evidence="1" type="ORF">ACFO6V_15555</name>
</gene>
<evidence type="ECO:0000313" key="1">
    <source>
        <dbReference type="EMBL" id="MFC4629663.1"/>
    </source>
</evidence>
<dbReference type="Proteomes" id="UP001596011">
    <property type="component" value="Unassembled WGS sequence"/>
</dbReference>
<name>A0ABV9HHB6_9MICO</name>